<protein>
    <submittedName>
        <fullName evidence="2">Uncharacterized protein</fullName>
    </submittedName>
</protein>
<sequence>MKGKKINPNTKLKIGPAIEEEIFKKSNVSRREIPKKDKKLEPVDRKEEQTKEVSEKNDNIEMEVLQKIDEGDVKEIDGLNKEGELELEKKIIQN</sequence>
<dbReference type="EMBL" id="MTKT01001935">
    <property type="protein sequence ID" value="OWM83162.1"/>
    <property type="molecule type" value="Genomic_DNA"/>
</dbReference>
<organism evidence="2 3">
    <name type="scientific">Punica granatum</name>
    <name type="common">Pomegranate</name>
    <dbReference type="NCBI Taxonomy" id="22663"/>
    <lineage>
        <taxon>Eukaryota</taxon>
        <taxon>Viridiplantae</taxon>
        <taxon>Streptophyta</taxon>
        <taxon>Embryophyta</taxon>
        <taxon>Tracheophyta</taxon>
        <taxon>Spermatophyta</taxon>
        <taxon>Magnoliopsida</taxon>
        <taxon>eudicotyledons</taxon>
        <taxon>Gunneridae</taxon>
        <taxon>Pentapetalae</taxon>
        <taxon>rosids</taxon>
        <taxon>malvids</taxon>
        <taxon>Myrtales</taxon>
        <taxon>Lythraceae</taxon>
        <taxon>Punica</taxon>
    </lineage>
</organism>
<dbReference type="AlphaFoldDB" id="A0A218XFP7"/>
<evidence type="ECO:0000256" key="1">
    <source>
        <dbReference type="SAM" id="MobiDB-lite"/>
    </source>
</evidence>
<reference evidence="3" key="1">
    <citation type="journal article" date="2017" name="Plant J.">
        <title>The pomegranate (Punica granatum L.) genome and the genomics of punicalagin biosynthesis.</title>
        <authorList>
            <person name="Qin G."/>
            <person name="Xu C."/>
            <person name="Ming R."/>
            <person name="Tang H."/>
            <person name="Guyot R."/>
            <person name="Kramer E.M."/>
            <person name="Hu Y."/>
            <person name="Yi X."/>
            <person name="Qi Y."/>
            <person name="Xu X."/>
            <person name="Gao Z."/>
            <person name="Pan H."/>
            <person name="Jian J."/>
            <person name="Tian Y."/>
            <person name="Yue Z."/>
            <person name="Xu Y."/>
        </authorList>
    </citation>
    <scope>NUCLEOTIDE SEQUENCE [LARGE SCALE GENOMIC DNA]</scope>
    <source>
        <strain evidence="3">cv. Dabenzi</strain>
    </source>
</reference>
<evidence type="ECO:0000313" key="2">
    <source>
        <dbReference type="EMBL" id="OWM83162.1"/>
    </source>
</evidence>
<feature type="region of interest" description="Disordered" evidence="1">
    <location>
        <begin position="33"/>
        <end position="58"/>
    </location>
</feature>
<proteinExistence type="predicted"/>
<evidence type="ECO:0000313" key="3">
    <source>
        <dbReference type="Proteomes" id="UP000197138"/>
    </source>
</evidence>
<name>A0A218XFP7_PUNGR</name>
<comment type="caution">
    <text evidence="2">The sequence shown here is derived from an EMBL/GenBank/DDBJ whole genome shotgun (WGS) entry which is preliminary data.</text>
</comment>
<gene>
    <name evidence="2" type="ORF">CDL15_Pgr011844</name>
</gene>
<accession>A0A218XFP7</accession>
<dbReference type="Proteomes" id="UP000197138">
    <property type="component" value="Unassembled WGS sequence"/>
</dbReference>